<evidence type="ECO:0000313" key="1">
    <source>
        <dbReference type="EMBL" id="GME74690.1"/>
    </source>
</evidence>
<evidence type="ECO:0000313" key="2">
    <source>
        <dbReference type="Proteomes" id="UP001165064"/>
    </source>
</evidence>
<dbReference type="Proteomes" id="UP001165064">
    <property type="component" value="Unassembled WGS sequence"/>
</dbReference>
<gene>
    <name evidence="1" type="ORF">Amon02_000185800</name>
</gene>
<comment type="caution">
    <text evidence="1">The sequence shown here is derived from an EMBL/GenBank/DDBJ whole genome shotgun (WGS) entry which is preliminary data.</text>
</comment>
<accession>A0ACB5SVU6</accession>
<name>A0ACB5SVU6_AMBMO</name>
<sequence>MAPNGKSQGDGIVSKKPRLVKTQSGAIDHLAISQSLGYQIFRKQKRKAWLTEEDDLLKKLVIELFLKRKLEESGQQQQRGKLKYNNEKVDVELINWEEIAASLPARKPKDCRKRWCSSLDPCLRKGKWTKDEDDLLIKAYKAYGPAWQKVASQIEGRTEDQCSKRYIEVLNPDTKDRLKPWTLEEDLQLIEGVKKYGTKWRTIAGAIKE</sequence>
<protein>
    <submittedName>
        <fullName evidence="1">Unnamed protein product</fullName>
    </submittedName>
</protein>
<keyword evidence="2" id="KW-1185">Reference proteome</keyword>
<dbReference type="EMBL" id="BSXS01000992">
    <property type="protein sequence ID" value="GME74690.1"/>
    <property type="molecule type" value="Genomic_DNA"/>
</dbReference>
<proteinExistence type="predicted"/>
<reference evidence="1" key="1">
    <citation type="submission" date="2023-04" db="EMBL/GenBank/DDBJ databases">
        <title>Ambrosiozyma monospora NBRC 10751.</title>
        <authorList>
            <person name="Ichikawa N."/>
            <person name="Sato H."/>
            <person name="Tonouchi N."/>
        </authorList>
    </citation>
    <scope>NUCLEOTIDE SEQUENCE</scope>
    <source>
        <strain evidence="1">NBRC 10751</strain>
    </source>
</reference>
<organism evidence="1 2">
    <name type="scientific">Ambrosiozyma monospora</name>
    <name type="common">Yeast</name>
    <name type="synonym">Endomycopsis monosporus</name>
    <dbReference type="NCBI Taxonomy" id="43982"/>
    <lineage>
        <taxon>Eukaryota</taxon>
        <taxon>Fungi</taxon>
        <taxon>Dikarya</taxon>
        <taxon>Ascomycota</taxon>
        <taxon>Saccharomycotina</taxon>
        <taxon>Pichiomycetes</taxon>
        <taxon>Pichiales</taxon>
        <taxon>Pichiaceae</taxon>
        <taxon>Ambrosiozyma</taxon>
    </lineage>
</organism>